<dbReference type="GO" id="GO:0032968">
    <property type="term" value="P:positive regulation of transcription elongation by RNA polymerase II"/>
    <property type="evidence" value="ECO:0007669"/>
    <property type="project" value="TreeGrafter"/>
</dbReference>
<feature type="compositionally biased region" description="Acidic residues" evidence="1">
    <location>
        <begin position="45"/>
        <end position="54"/>
    </location>
</feature>
<dbReference type="PANTHER" id="PTHR23146:SF0">
    <property type="entry name" value="RNA POLYMERASE-ASSOCIATED PROTEIN LEO1"/>
    <property type="match status" value="1"/>
</dbReference>
<feature type="compositionally biased region" description="Basic and acidic residues" evidence="1">
    <location>
        <begin position="489"/>
        <end position="503"/>
    </location>
</feature>
<gene>
    <name evidence="2" type="ORF">Tdes44962_MAKER07416</name>
</gene>
<dbReference type="AlphaFoldDB" id="A0A9W7SZ70"/>
<dbReference type="InterPro" id="IPR007149">
    <property type="entry name" value="Leo1"/>
</dbReference>
<comment type="caution">
    <text evidence="2">The sequence shown here is derived from an EMBL/GenBank/DDBJ whole genome shotgun (WGS) entry which is preliminary data.</text>
</comment>
<feature type="compositionally biased region" description="Basic and acidic residues" evidence="1">
    <location>
        <begin position="97"/>
        <end position="106"/>
    </location>
</feature>
<dbReference type="Proteomes" id="UP001138500">
    <property type="component" value="Unassembled WGS sequence"/>
</dbReference>
<dbReference type="GO" id="GO:1990269">
    <property type="term" value="F:RNA polymerase II C-terminal domain phosphoserine binding"/>
    <property type="evidence" value="ECO:0007669"/>
    <property type="project" value="TreeGrafter"/>
</dbReference>
<protein>
    <submittedName>
        <fullName evidence="2">Leo1-like protein</fullName>
    </submittedName>
</protein>
<feature type="region of interest" description="Disordered" evidence="1">
    <location>
        <begin position="179"/>
        <end position="198"/>
    </location>
</feature>
<feature type="compositionally biased region" description="Acidic residues" evidence="1">
    <location>
        <begin position="507"/>
        <end position="521"/>
    </location>
</feature>
<feature type="region of interest" description="Disordered" evidence="1">
    <location>
        <begin position="366"/>
        <end position="539"/>
    </location>
</feature>
<dbReference type="PANTHER" id="PTHR23146">
    <property type="entry name" value="LEO1 PROTEIN"/>
    <property type="match status" value="1"/>
</dbReference>
<keyword evidence="3" id="KW-1185">Reference proteome</keyword>
<name>A0A9W7SZ70_9PEZI</name>
<feature type="compositionally biased region" description="Basic and acidic residues" evidence="1">
    <location>
        <begin position="116"/>
        <end position="125"/>
    </location>
</feature>
<dbReference type="GO" id="GO:0016593">
    <property type="term" value="C:Cdc73/Paf1 complex"/>
    <property type="evidence" value="ECO:0007669"/>
    <property type="project" value="InterPro"/>
</dbReference>
<sequence>MASAAAVGANAAESPAENDIGADAGNVGEVTSAIGSRADGITEPGDAEEKDEDDVRGTARRKGPVEAAALGDSDLPLDGEDGGGGDDLFGDEDDDAPADKPAKRQLDDEDLDSGDDMDRTDRVADEQQQAQEEEYEQVDKLEMNLEMPRQPLPEPSDGEMYLVKVPDFLAIEPTAWDHTKFQPPTSEHHSRKGPSAGFSAYNTALTTIRWRRSPNDPTRLQSNARVLRWSDGSTTLQLASLPQVQYEMDGNPLAPPQRNPVKPTPVSVQAPNNKGGRQGDGTISGERYDSSKDAFTYLGVPSETTGTVRITNKITAGLSVRQTANEGDEAIEKLQAAMAAAANAVKVEGGNGKLQLIDEDPDMKRAEAERAMREKQRADRKKEAAVQREMDKTNRALGRHGLSSGRYGGLNSSFLEDEELGGGSRPKKGAGARRPKQRRNSIYSDDEDFGRRHFTSKEDEYDEEDDFVARSSEEEVVADDDDDDDGIVEEPRPRERTPKRDRPPPAADEDADAEGEVDEDVAPAAARKRQRVVVDDDEE</sequence>
<dbReference type="EMBL" id="RIBY02000358">
    <property type="protein sequence ID" value="KAH9843409.1"/>
    <property type="molecule type" value="Genomic_DNA"/>
</dbReference>
<feature type="compositionally biased region" description="Basic and acidic residues" evidence="1">
    <location>
        <begin position="449"/>
        <end position="458"/>
    </location>
</feature>
<feature type="compositionally biased region" description="Basic residues" evidence="1">
    <location>
        <begin position="425"/>
        <end position="439"/>
    </location>
</feature>
<evidence type="ECO:0000313" key="2">
    <source>
        <dbReference type="EMBL" id="KAH9843409.1"/>
    </source>
</evidence>
<dbReference type="OrthoDB" id="20844at2759"/>
<evidence type="ECO:0000313" key="3">
    <source>
        <dbReference type="Proteomes" id="UP001138500"/>
    </source>
</evidence>
<evidence type="ECO:0000256" key="1">
    <source>
        <dbReference type="SAM" id="MobiDB-lite"/>
    </source>
</evidence>
<proteinExistence type="predicted"/>
<reference evidence="2 3" key="2">
    <citation type="journal article" date="2021" name="Curr. Genet.">
        <title>Genetic response to nitrogen starvation in the aggressive Eucalyptus foliar pathogen Teratosphaeria destructans.</title>
        <authorList>
            <person name="Havenga M."/>
            <person name="Wingfield B.D."/>
            <person name="Wingfield M.J."/>
            <person name="Dreyer L.L."/>
            <person name="Roets F."/>
            <person name="Aylward J."/>
        </authorList>
    </citation>
    <scope>NUCLEOTIDE SEQUENCE [LARGE SCALE GENOMIC DNA]</scope>
    <source>
        <strain evidence="2">CMW44962</strain>
    </source>
</reference>
<feature type="compositionally biased region" description="Basic and acidic residues" evidence="1">
    <location>
        <begin position="366"/>
        <end position="394"/>
    </location>
</feature>
<feature type="region of interest" description="Disordered" evidence="1">
    <location>
        <begin position="1"/>
        <end position="159"/>
    </location>
</feature>
<feature type="compositionally biased region" description="Acidic residues" evidence="1">
    <location>
        <begin position="474"/>
        <end position="488"/>
    </location>
</feature>
<dbReference type="GO" id="GO:0006368">
    <property type="term" value="P:transcription elongation by RNA polymerase II"/>
    <property type="evidence" value="ECO:0007669"/>
    <property type="project" value="InterPro"/>
</dbReference>
<accession>A0A9W7SZ70</accession>
<feature type="compositionally biased region" description="Acidic residues" evidence="1">
    <location>
        <begin position="75"/>
        <end position="96"/>
    </location>
</feature>
<reference evidence="2 3" key="1">
    <citation type="journal article" date="2018" name="IMA Fungus">
        <title>IMA Genome-F 10: Nine draft genome sequences of Claviceps purpurea s.lat., including C. arundinis, C. humidiphila, and C. cf. spartinae, pseudomolecules for the pitch canker pathogen Fusarium circinatum, draft genome of Davidsoniella eucalypti, Grosmannia galeiformis, Quambalaria eucalypti, and Teratosphaeria destructans.</title>
        <authorList>
            <person name="Wingfield B.D."/>
            <person name="Liu M."/>
            <person name="Nguyen H.D."/>
            <person name="Lane F.A."/>
            <person name="Morgan S.W."/>
            <person name="De Vos L."/>
            <person name="Wilken P.M."/>
            <person name="Duong T.A."/>
            <person name="Aylward J."/>
            <person name="Coetzee M.P."/>
            <person name="Dadej K."/>
            <person name="De Beer Z.W."/>
            <person name="Findlay W."/>
            <person name="Havenga M."/>
            <person name="Kolarik M."/>
            <person name="Menzies J.G."/>
            <person name="Naidoo K."/>
            <person name="Pochopski O."/>
            <person name="Shoukouhi P."/>
            <person name="Santana Q.C."/>
            <person name="Seifert K.A."/>
            <person name="Soal N."/>
            <person name="Steenkamp E.T."/>
            <person name="Tatham C.T."/>
            <person name="van der Nest M.A."/>
            <person name="Wingfield M.J."/>
        </authorList>
    </citation>
    <scope>NUCLEOTIDE SEQUENCE [LARGE SCALE GENOMIC DNA]</scope>
    <source>
        <strain evidence="2">CMW44962</strain>
    </source>
</reference>
<feature type="region of interest" description="Disordered" evidence="1">
    <location>
        <begin position="250"/>
        <end position="288"/>
    </location>
</feature>
<feature type="compositionally biased region" description="Low complexity" evidence="1">
    <location>
        <begin position="1"/>
        <end position="15"/>
    </location>
</feature>
<organism evidence="2 3">
    <name type="scientific">Teratosphaeria destructans</name>
    <dbReference type="NCBI Taxonomy" id="418781"/>
    <lineage>
        <taxon>Eukaryota</taxon>
        <taxon>Fungi</taxon>
        <taxon>Dikarya</taxon>
        <taxon>Ascomycota</taxon>
        <taxon>Pezizomycotina</taxon>
        <taxon>Dothideomycetes</taxon>
        <taxon>Dothideomycetidae</taxon>
        <taxon>Mycosphaerellales</taxon>
        <taxon>Teratosphaeriaceae</taxon>
        <taxon>Teratosphaeria</taxon>
    </lineage>
</organism>
<dbReference type="Pfam" id="PF04004">
    <property type="entry name" value="Leo1"/>
    <property type="match status" value="1"/>
</dbReference>